<evidence type="ECO:0000313" key="2">
    <source>
        <dbReference type="Proteomes" id="UP000452235"/>
    </source>
</evidence>
<dbReference type="AlphaFoldDB" id="A0A5M3Z3R8"/>
<protein>
    <submittedName>
        <fullName evidence="1">NAD(P)-binding protein</fullName>
    </submittedName>
</protein>
<proteinExistence type="predicted"/>
<evidence type="ECO:0000313" key="1">
    <source>
        <dbReference type="EMBL" id="GFF21351.1"/>
    </source>
</evidence>
<organism evidence="1 2">
    <name type="scientific">Aspergillus terreus</name>
    <dbReference type="NCBI Taxonomy" id="33178"/>
    <lineage>
        <taxon>Eukaryota</taxon>
        <taxon>Fungi</taxon>
        <taxon>Dikarya</taxon>
        <taxon>Ascomycota</taxon>
        <taxon>Pezizomycotina</taxon>
        <taxon>Eurotiomycetes</taxon>
        <taxon>Eurotiomycetidae</taxon>
        <taxon>Eurotiales</taxon>
        <taxon>Aspergillaceae</taxon>
        <taxon>Aspergillus</taxon>
        <taxon>Aspergillus subgen. Circumdati</taxon>
    </lineage>
</organism>
<accession>A0A5M3Z3R8</accession>
<dbReference type="OrthoDB" id="5840532at2759"/>
<sequence>MQSLLRGVGFITGVASGIGKATALSFTCHGMRQLAIADINVSAAESAAKALNSQFQGLQAIPLNIDVTVHVSIND</sequence>
<dbReference type="Proteomes" id="UP000452235">
    <property type="component" value="Unassembled WGS sequence"/>
</dbReference>
<comment type="caution">
    <text evidence="1">The sequence shown here is derived from an EMBL/GenBank/DDBJ whole genome shotgun (WGS) entry which is preliminary data.</text>
</comment>
<dbReference type="SUPFAM" id="SSF51735">
    <property type="entry name" value="NAD(P)-binding Rossmann-fold domains"/>
    <property type="match status" value="1"/>
</dbReference>
<gene>
    <name evidence="1" type="ORF">ATEIFO6365_0014028300</name>
</gene>
<dbReference type="Gene3D" id="3.40.50.720">
    <property type="entry name" value="NAD(P)-binding Rossmann-like Domain"/>
    <property type="match status" value="1"/>
</dbReference>
<name>A0A5M3Z3R8_ASPTE</name>
<dbReference type="EMBL" id="BLJY01000014">
    <property type="protein sequence ID" value="GFF21351.1"/>
    <property type="molecule type" value="Genomic_DNA"/>
</dbReference>
<dbReference type="Pfam" id="PF00106">
    <property type="entry name" value="adh_short"/>
    <property type="match status" value="1"/>
</dbReference>
<reference evidence="1 2" key="1">
    <citation type="submission" date="2020-01" db="EMBL/GenBank/DDBJ databases">
        <title>Aspergillus terreus IFO 6365 whole genome shotgun sequence.</title>
        <authorList>
            <person name="Kanamasa S."/>
            <person name="Takahashi H."/>
        </authorList>
    </citation>
    <scope>NUCLEOTIDE SEQUENCE [LARGE SCALE GENOMIC DNA]</scope>
    <source>
        <strain evidence="1 2">IFO 6365</strain>
    </source>
</reference>
<keyword evidence="2" id="KW-1185">Reference proteome</keyword>
<dbReference type="InterPro" id="IPR002347">
    <property type="entry name" value="SDR_fam"/>
</dbReference>
<dbReference type="InterPro" id="IPR036291">
    <property type="entry name" value="NAD(P)-bd_dom_sf"/>
</dbReference>